<accession>A0A931GH98</accession>
<dbReference type="GO" id="GO:0046872">
    <property type="term" value="F:metal ion binding"/>
    <property type="evidence" value="ECO:0007669"/>
    <property type="project" value="UniProtKB-KW"/>
</dbReference>
<keyword evidence="3" id="KW-0479">Metal-binding</keyword>
<evidence type="ECO:0000256" key="1">
    <source>
        <dbReference type="ARBA" id="ARBA00022448"/>
    </source>
</evidence>
<keyword evidence="6" id="KW-0411">Iron-sulfur</keyword>
<evidence type="ECO:0000313" key="11">
    <source>
        <dbReference type="EMBL" id="MBG6086627.1"/>
    </source>
</evidence>
<dbReference type="InterPro" id="IPR007419">
    <property type="entry name" value="BFD-like_2Fe2S-bd_dom"/>
</dbReference>
<sequence>MYVCICHAVTEDNVRGCMAEGARSPREVKAACGMKPGCGSCTKRLYTLVSEYRTADELADAITGGPASPVMPAEPFTTGPVTVTGPSLPVRTMADTGRMAERGSAPPTAA</sequence>
<evidence type="ECO:0000256" key="2">
    <source>
        <dbReference type="ARBA" id="ARBA00022714"/>
    </source>
</evidence>
<dbReference type="PANTHER" id="PTHR37424">
    <property type="entry name" value="BACTERIOFERRITIN-ASSOCIATED FERREDOXIN"/>
    <property type="match status" value="1"/>
</dbReference>
<evidence type="ECO:0000259" key="10">
    <source>
        <dbReference type="Pfam" id="PF04324"/>
    </source>
</evidence>
<feature type="region of interest" description="Disordered" evidence="9">
    <location>
        <begin position="64"/>
        <end position="110"/>
    </location>
</feature>
<dbReference type="Pfam" id="PF04324">
    <property type="entry name" value="Fer2_BFD"/>
    <property type="match status" value="1"/>
</dbReference>
<name>A0A931GH98_9ACTN</name>
<dbReference type="Proteomes" id="UP000614047">
    <property type="component" value="Unassembled WGS sequence"/>
</dbReference>
<evidence type="ECO:0000256" key="8">
    <source>
        <dbReference type="ARBA" id="ARBA00046332"/>
    </source>
</evidence>
<dbReference type="RefSeq" id="WP_197009598.1">
    <property type="nucleotide sequence ID" value="NZ_BAABES010000025.1"/>
</dbReference>
<dbReference type="Gene3D" id="1.10.10.1100">
    <property type="entry name" value="BFD-like [2Fe-2S]-binding domain"/>
    <property type="match status" value="1"/>
</dbReference>
<feature type="compositionally biased region" description="Low complexity" evidence="9">
    <location>
        <begin position="77"/>
        <end position="86"/>
    </location>
</feature>
<keyword evidence="5" id="KW-0408">Iron</keyword>
<keyword evidence="12" id="KW-1185">Reference proteome</keyword>
<protein>
    <recommendedName>
        <fullName evidence="7">Bacterioferritin-associated ferredoxin</fullName>
    </recommendedName>
</protein>
<reference evidence="11" key="1">
    <citation type="submission" date="2020-11" db="EMBL/GenBank/DDBJ databases">
        <title>Sequencing the genomes of 1000 actinobacteria strains.</title>
        <authorList>
            <person name="Klenk H.-P."/>
        </authorList>
    </citation>
    <scope>NUCLEOTIDE SEQUENCE</scope>
    <source>
        <strain evidence="11">DSM 43175</strain>
    </source>
</reference>
<evidence type="ECO:0000256" key="5">
    <source>
        <dbReference type="ARBA" id="ARBA00023004"/>
    </source>
</evidence>
<evidence type="ECO:0000256" key="3">
    <source>
        <dbReference type="ARBA" id="ARBA00022723"/>
    </source>
</evidence>
<keyword evidence="4" id="KW-0249">Electron transport</keyword>
<dbReference type="GO" id="GO:0051537">
    <property type="term" value="F:2 iron, 2 sulfur cluster binding"/>
    <property type="evidence" value="ECO:0007669"/>
    <property type="project" value="UniProtKB-KW"/>
</dbReference>
<organism evidence="11 12">
    <name type="scientific">Actinomadura viridis</name>
    <dbReference type="NCBI Taxonomy" id="58110"/>
    <lineage>
        <taxon>Bacteria</taxon>
        <taxon>Bacillati</taxon>
        <taxon>Actinomycetota</taxon>
        <taxon>Actinomycetes</taxon>
        <taxon>Streptosporangiales</taxon>
        <taxon>Thermomonosporaceae</taxon>
        <taxon>Actinomadura</taxon>
    </lineage>
</organism>
<dbReference type="PANTHER" id="PTHR37424:SF1">
    <property type="entry name" value="BACTERIOFERRITIN-ASSOCIATED FERREDOXIN"/>
    <property type="match status" value="1"/>
</dbReference>
<dbReference type="AlphaFoldDB" id="A0A931GH98"/>
<comment type="similarity">
    <text evidence="8">Belongs to the Bfd family.</text>
</comment>
<keyword evidence="2" id="KW-0001">2Fe-2S</keyword>
<dbReference type="InterPro" id="IPR041854">
    <property type="entry name" value="BFD-like_2Fe2S-bd_dom_sf"/>
</dbReference>
<gene>
    <name evidence="11" type="ORF">IW256_000740</name>
</gene>
<dbReference type="InterPro" id="IPR052371">
    <property type="entry name" value="BFD-associated_ferredoxin"/>
</dbReference>
<proteinExistence type="inferred from homology"/>
<keyword evidence="1" id="KW-0813">Transport</keyword>
<evidence type="ECO:0000256" key="7">
    <source>
        <dbReference type="ARBA" id="ARBA00039386"/>
    </source>
</evidence>
<dbReference type="EMBL" id="JADOUA010000001">
    <property type="protein sequence ID" value="MBG6086627.1"/>
    <property type="molecule type" value="Genomic_DNA"/>
</dbReference>
<evidence type="ECO:0000256" key="6">
    <source>
        <dbReference type="ARBA" id="ARBA00023014"/>
    </source>
</evidence>
<comment type="caution">
    <text evidence="11">The sequence shown here is derived from an EMBL/GenBank/DDBJ whole genome shotgun (WGS) entry which is preliminary data.</text>
</comment>
<evidence type="ECO:0000256" key="9">
    <source>
        <dbReference type="SAM" id="MobiDB-lite"/>
    </source>
</evidence>
<evidence type="ECO:0000256" key="4">
    <source>
        <dbReference type="ARBA" id="ARBA00022982"/>
    </source>
</evidence>
<evidence type="ECO:0000313" key="12">
    <source>
        <dbReference type="Proteomes" id="UP000614047"/>
    </source>
</evidence>
<feature type="domain" description="BFD-like [2Fe-2S]-binding" evidence="10">
    <location>
        <begin position="2"/>
        <end position="48"/>
    </location>
</feature>